<comment type="caution">
    <text evidence="3">The sequence shown here is derived from an EMBL/GenBank/DDBJ whole genome shotgun (WGS) entry which is preliminary data.</text>
</comment>
<keyword evidence="5" id="KW-1185">Reference proteome</keyword>
<dbReference type="Gene3D" id="3.80.10.10">
    <property type="entry name" value="Ribonuclease Inhibitor"/>
    <property type="match status" value="1"/>
</dbReference>
<evidence type="ECO:0000256" key="2">
    <source>
        <dbReference type="ARBA" id="ARBA00022737"/>
    </source>
</evidence>
<gene>
    <name evidence="3" type="ORF">HINF_LOCUS44289</name>
    <name evidence="4" type="ORF">HINF_LOCUS44390</name>
</gene>
<reference evidence="4 5" key="2">
    <citation type="submission" date="2024-07" db="EMBL/GenBank/DDBJ databases">
        <authorList>
            <person name="Akdeniz Z."/>
        </authorList>
    </citation>
    <scope>NUCLEOTIDE SEQUENCE [LARGE SCALE GENOMIC DNA]</scope>
</reference>
<dbReference type="EMBL" id="CAXDID020000188">
    <property type="protein sequence ID" value="CAL6051479.1"/>
    <property type="molecule type" value="Genomic_DNA"/>
</dbReference>
<evidence type="ECO:0000313" key="3">
    <source>
        <dbReference type="EMBL" id="CAI9956644.1"/>
    </source>
</evidence>
<accession>A0AA86QP14</accession>
<sequence length="394" mass="46356">MEDSKDSQDSSINSQNAELSSQIDISYEFSTELNLIDEFKSKIMVKSLKIKAYAELYNIEFVNDLDIEELIIEDCQNVIPNLNNFRIKKLQFISCRIQYLNKLKLPNLEALTVLDSQYQKYINSLQNFGEFKNLKELVLVGYKNLDLKLIPDLQLTKLKLSQCNLNNIQLLKQFNQLTNLDLRRNPDIDIRPLQQMLQLTILNLYDCCLKNVDSIKYLVQLKDLDLSFNQQLNILPLQHLKQLVKLNLEYCSLIDLTYLKPLTNLKLLVINQNNIVFLEQLRNLNQIQCFFAQNNKVIDVSVLNSHPNLFLYQMDDQEQPNAEEIAFATKLRDINAQITYIRQISKLQLYLKHKITLQRDKVNKWQQHLYYSQTQFIGQVTLLFQKLSSFQSFQ</sequence>
<dbReference type="SUPFAM" id="SSF52058">
    <property type="entry name" value="L domain-like"/>
    <property type="match status" value="1"/>
</dbReference>
<keyword evidence="2" id="KW-0677">Repeat</keyword>
<reference evidence="3" key="1">
    <citation type="submission" date="2023-06" db="EMBL/GenBank/DDBJ databases">
        <authorList>
            <person name="Kurt Z."/>
        </authorList>
    </citation>
    <scope>NUCLEOTIDE SEQUENCE</scope>
</reference>
<proteinExistence type="predicted"/>
<dbReference type="PANTHER" id="PTHR46652">
    <property type="entry name" value="LEUCINE-RICH REPEAT AND IQ DOMAIN-CONTAINING PROTEIN 1-RELATED"/>
    <property type="match status" value="1"/>
</dbReference>
<dbReference type="AlphaFoldDB" id="A0AA86QP14"/>
<protein>
    <submittedName>
        <fullName evidence="3">Leucine-rich repeat domain-containing protein</fullName>
    </submittedName>
    <submittedName>
        <fullName evidence="4">Leucine-rich_repeat domain-containing protein</fullName>
    </submittedName>
</protein>
<dbReference type="PROSITE" id="PS51450">
    <property type="entry name" value="LRR"/>
    <property type="match status" value="1"/>
</dbReference>
<evidence type="ECO:0000313" key="5">
    <source>
        <dbReference type="Proteomes" id="UP001642409"/>
    </source>
</evidence>
<dbReference type="Proteomes" id="UP001642409">
    <property type="component" value="Unassembled WGS sequence"/>
</dbReference>
<evidence type="ECO:0000256" key="1">
    <source>
        <dbReference type="ARBA" id="ARBA00022614"/>
    </source>
</evidence>
<evidence type="ECO:0000313" key="4">
    <source>
        <dbReference type="EMBL" id="CAL6051479.1"/>
    </source>
</evidence>
<keyword evidence="1" id="KW-0433">Leucine-rich repeat</keyword>
<dbReference type="EMBL" id="CATOUU010000878">
    <property type="protein sequence ID" value="CAI9956644.1"/>
    <property type="molecule type" value="Genomic_DNA"/>
</dbReference>
<name>A0AA86QP14_9EUKA</name>
<dbReference type="InterPro" id="IPR050836">
    <property type="entry name" value="SDS22/Internalin_LRR"/>
</dbReference>
<dbReference type="InterPro" id="IPR032675">
    <property type="entry name" value="LRR_dom_sf"/>
</dbReference>
<organism evidence="3">
    <name type="scientific">Hexamita inflata</name>
    <dbReference type="NCBI Taxonomy" id="28002"/>
    <lineage>
        <taxon>Eukaryota</taxon>
        <taxon>Metamonada</taxon>
        <taxon>Diplomonadida</taxon>
        <taxon>Hexamitidae</taxon>
        <taxon>Hexamitinae</taxon>
        <taxon>Hexamita</taxon>
    </lineage>
</organism>
<dbReference type="PANTHER" id="PTHR46652:SF3">
    <property type="entry name" value="LEUCINE-RICH REPEAT-CONTAINING PROTEIN 9"/>
    <property type="match status" value="1"/>
</dbReference>
<dbReference type="InterPro" id="IPR001611">
    <property type="entry name" value="Leu-rich_rpt"/>
</dbReference>